<sequence>MTLPGTDTLIIEQPWGVLRHLLGTRYRNDVYDGRGALVASVSERGFVGPLRKLLRATAFSGRTTFDLALADRGRQLLLIRKGAGKPPARVTWPNGAVAGSVRHEGHGAYGLLDAAGQRLCLLHEVASFSPGAIVKRDGRRVRRDVLTLRPGTPDPIRSLAIAAAVAYDVVRGVGTNHTSPGGFDFPTLT</sequence>
<protein>
    <recommendedName>
        <fullName evidence="3">Scramblase</fullName>
    </recommendedName>
</protein>
<reference evidence="1 2" key="1">
    <citation type="submission" date="2018-03" db="EMBL/GenBank/DDBJ databases">
        <title>Genomic Encyclopedia of Type Strains, Phase III (KMG-III): the genomes of soil and plant-associated and newly described type strains.</title>
        <authorList>
            <person name="Whitman W."/>
        </authorList>
    </citation>
    <scope>NUCLEOTIDE SEQUENCE [LARGE SCALE GENOMIC DNA]</scope>
    <source>
        <strain evidence="1 2">CGMCC 4.7097</strain>
    </source>
</reference>
<comment type="caution">
    <text evidence="1">The sequence shown here is derived from an EMBL/GenBank/DDBJ whole genome shotgun (WGS) entry which is preliminary data.</text>
</comment>
<evidence type="ECO:0008006" key="3">
    <source>
        <dbReference type="Google" id="ProtNLM"/>
    </source>
</evidence>
<evidence type="ECO:0000313" key="1">
    <source>
        <dbReference type="EMBL" id="PSL55158.1"/>
    </source>
</evidence>
<dbReference type="AlphaFoldDB" id="A0A2P8I9K9"/>
<dbReference type="RefSeq" id="WP_106616077.1">
    <property type="nucleotide sequence ID" value="NZ_PYAX01000005.1"/>
</dbReference>
<name>A0A2P8I9K9_SACCR</name>
<dbReference type="Proteomes" id="UP000241118">
    <property type="component" value="Unassembled WGS sequence"/>
</dbReference>
<gene>
    <name evidence="1" type="ORF">B0I31_105115</name>
</gene>
<evidence type="ECO:0000313" key="2">
    <source>
        <dbReference type="Proteomes" id="UP000241118"/>
    </source>
</evidence>
<keyword evidence="2" id="KW-1185">Reference proteome</keyword>
<proteinExistence type="predicted"/>
<accession>A0A2P8I9K9</accession>
<organism evidence="1 2">
    <name type="scientific">Saccharothrix carnea</name>
    <dbReference type="NCBI Taxonomy" id="1280637"/>
    <lineage>
        <taxon>Bacteria</taxon>
        <taxon>Bacillati</taxon>
        <taxon>Actinomycetota</taxon>
        <taxon>Actinomycetes</taxon>
        <taxon>Pseudonocardiales</taxon>
        <taxon>Pseudonocardiaceae</taxon>
        <taxon>Saccharothrix</taxon>
    </lineage>
</organism>
<dbReference type="EMBL" id="PYAX01000005">
    <property type="protein sequence ID" value="PSL55158.1"/>
    <property type="molecule type" value="Genomic_DNA"/>
</dbReference>
<dbReference type="OrthoDB" id="3555545at2"/>